<organism evidence="2">
    <name type="scientific">Perkinsus marinus (strain ATCC 50983 / TXsc)</name>
    <dbReference type="NCBI Taxonomy" id="423536"/>
    <lineage>
        <taxon>Eukaryota</taxon>
        <taxon>Sar</taxon>
        <taxon>Alveolata</taxon>
        <taxon>Perkinsozoa</taxon>
        <taxon>Perkinsea</taxon>
        <taxon>Perkinsida</taxon>
        <taxon>Perkinsidae</taxon>
        <taxon>Perkinsus</taxon>
    </lineage>
</organism>
<protein>
    <submittedName>
        <fullName evidence="1">Uncharacterized protein</fullName>
    </submittedName>
</protein>
<evidence type="ECO:0000313" key="1">
    <source>
        <dbReference type="EMBL" id="EER14555.1"/>
    </source>
</evidence>
<proteinExistence type="predicted"/>
<accession>C5KLT8</accession>
<sequence length="75" mass="8107">MTGVEYVDVAQKLIGKNNRIPHPVNHVAWSPKEHALAYSMTASGGGSTEPSPNSLVNVMKIDADNKTLQDCPIDF</sequence>
<gene>
    <name evidence="1" type="ORF">Pmar_PMAR022189</name>
</gene>
<dbReference type="GeneID" id="9045244"/>
<dbReference type="EMBL" id="GG674161">
    <property type="protein sequence ID" value="EER14555.1"/>
    <property type="molecule type" value="Genomic_DNA"/>
</dbReference>
<reference evidence="1 2" key="1">
    <citation type="submission" date="2008-07" db="EMBL/GenBank/DDBJ databases">
        <authorList>
            <person name="El-Sayed N."/>
            <person name="Caler E."/>
            <person name="Inman J."/>
            <person name="Amedeo P."/>
            <person name="Hass B."/>
            <person name="Wortman J."/>
        </authorList>
    </citation>
    <scope>NUCLEOTIDE SEQUENCE [LARGE SCALE GENOMIC DNA]</scope>
    <source>
        <strain evidence="2">ATCC 50983 / TXsc</strain>
    </source>
</reference>
<dbReference type="InParanoid" id="C5KLT8"/>
<dbReference type="Proteomes" id="UP000007800">
    <property type="component" value="Unassembled WGS sequence"/>
</dbReference>
<keyword evidence="2" id="KW-1185">Reference proteome</keyword>
<evidence type="ECO:0000313" key="2">
    <source>
        <dbReference type="Proteomes" id="UP000007800"/>
    </source>
</evidence>
<dbReference type="RefSeq" id="XP_002782760.1">
    <property type="nucleotide sequence ID" value="XM_002782714.1"/>
</dbReference>
<dbReference type="OrthoDB" id="340259at2759"/>
<dbReference type="AlphaFoldDB" id="C5KLT8"/>
<name>C5KLT8_PERM5</name>